<evidence type="ECO:0000313" key="4">
    <source>
        <dbReference type="Proteomes" id="UP000019486"/>
    </source>
</evidence>
<dbReference type="RefSeq" id="WP_245613174.1">
    <property type="nucleotide sequence ID" value="NZ_AVFL01000015.1"/>
</dbReference>
<reference evidence="3 4" key="1">
    <citation type="submission" date="2013-08" db="EMBL/GenBank/DDBJ databases">
        <title>The genome sequence of Skermanella stibiiresistens.</title>
        <authorList>
            <person name="Zhu W."/>
            <person name="Wang G."/>
        </authorList>
    </citation>
    <scope>NUCLEOTIDE SEQUENCE [LARGE SCALE GENOMIC DNA]</scope>
    <source>
        <strain evidence="3 4">SB22</strain>
    </source>
</reference>
<evidence type="ECO:0000259" key="1">
    <source>
        <dbReference type="Pfam" id="PF00561"/>
    </source>
</evidence>
<keyword evidence="4" id="KW-1185">Reference proteome</keyword>
<comment type="caution">
    <text evidence="3">The sequence shown here is derived from an EMBL/GenBank/DDBJ whole genome shotgun (WGS) entry which is preliminary data.</text>
</comment>
<dbReference type="InterPro" id="IPR000073">
    <property type="entry name" value="AB_hydrolase_1"/>
</dbReference>
<dbReference type="Pfam" id="PF07167">
    <property type="entry name" value="PhaC_N"/>
    <property type="match status" value="1"/>
</dbReference>
<feature type="domain" description="AB hydrolase-1" evidence="1">
    <location>
        <begin position="153"/>
        <end position="372"/>
    </location>
</feature>
<dbReference type="STRING" id="1385369.N825_10400"/>
<accession>W9GY76</accession>
<dbReference type="InterPro" id="IPR029058">
    <property type="entry name" value="AB_hydrolase_fold"/>
</dbReference>
<feature type="domain" description="Poly-beta-hydroxybutyrate polymerase N-terminal" evidence="2">
    <location>
        <begin position="85"/>
        <end position="133"/>
    </location>
</feature>
<evidence type="ECO:0000313" key="3">
    <source>
        <dbReference type="EMBL" id="EWY38885.1"/>
    </source>
</evidence>
<dbReference type="PANTHER" id="PTHR36837">
    <property type="entry name" value="POLY(3-HYDROXYALKANOATE) POLYMERASE SUBUNIT PHAC"/>
    <property type="match status" value="1"/>
</dbReference>
<dbReference type="EMBL" id="AVFL01000015">
    <property type="protein sequence ID" value="EWY38885.1"/>
    <property type="molecule type" value="Genomic_DNA"/>
</dbReference>
<dbReference type="AlphaFoldDB" id="W9GY76"/>
<sequence>MAATLTTLLSSPAGLPFLRNGSIAWKGDLRDRAEDLRAELDGVDPDAFARAVDREMRWRCDAILTGVERYRHHPYRRDMPEPPTVWREGSARLLDYGAETSGGAGAPVLFVPSMINRHYILDLSEDCSLTRWMSGQGLRPLLLDWGRPGPLERGFTMTDFVAGRLERALDAVLDLTGARPAVVGYCMGGLLATGLTLRRPRDIAGLALLATPWDFHADNAAMAKRTAAALGPFEPVLDAWGELPVDAIQALFAMQDPLQVARKFTRFSRLAPDGAAARDFVALEDWLNDGVALPACVARDCLTGWYGRNDTARRAWVIAGEAVEPRRLRPPVMVMIPGKDRIVPPLSARALGDAIPGATIRDPHLGHVGMIVSAMARSLVWEPLAQWLRNLR</sequence>
<dbReference type="Gene3D" id="3.40.50.1820">
    <property type="entry name" value="alpha/beta hydrolase"/>
    <property type="match status" value="1"/>
</dbReference>
<dbReference type="SUPFAM" id="SSF53474">
    <property type="entry name" value="alpha/beta-Hydrolases"/>
    <property type="match status" value="1"/>
</dbReference>
<protein>
    <submittedName>
        <fullName evidence="3">Poly-beta-hydroxybutyrate polymerase</fullName>
    </submittedName>
</protein>
<gene>
    <name evidence="3" type="ORF">N825_10400</name>
</gene>
<dbReference type="Proteomes" id="UP000019486">
    <property type="component" value="Unassembled WGS sequence"/>
</dbReference>
<dbReference type="PATRIC" id="fig|1385369.3.peg.4064"/>
<dbReference type="GO" id="GO:0042619">
    <property type="term" value="P:poly-hydroxybutyrate biosynthetic process"/>
    <property type="evidence" value="ECO:0007669"/>
    <property type="project" value="InterPro"/>
</dbReference>
<proteinExistence type="predicted"/>
<name>W9GY76_9PROT</name>
<organism evidence="3 4">
    <name type="scientific">Skermanella stibiiresistens SB22</name>
    <dbReference type="NCBI Taxonomy" id="1385369"/>
    <lineage>
        <taxon>Bacteria</taxon>
        <taxon>Pseudomonadati</taxon>
        <taxon>Pseudomonadota</taxon>
        <taxon>Alphaproteobacteria</taxon>
        <taxon>Rhodospirillales</taxon>
        <taxon>Azospirillaceae</taxon>
        <taxon>Skermanella</taxon>
    </lineage>
</organism>
<dbReference type="Pfam" id="PF00561">
    <property type="entry name" value="Abhydrolase_1"/>
    <property type="match status" value="1"/>
</dbReference>
<dbReference type="InterPro" id="IPR051321">
    <property type="entry name" value="PHA/PHB_synthase"/>
</dbReference>
<dbReference type="PANTHER" id="PTHR36837:SF2">
    <property type="entry name" value="POLY(3-HYDROXYALKANOATE) POLYMERASE SUBUNIT PHAC"/>
    <property type="match status" value="1"/>
</dbReference>
<dbReference type="InterPro" id="IPR010941">
    <property type="entry name" value="PhaC_N"/>
</dbReference>
<evidence type="ECO:0000259" key="2">
    <source>
        <dbReference type="Pfam" id="PF07167"/>
    </source>
</evidence>